<name>A0AB34HDJ8_ESCRO</name>
<comment type="caution">
    <text evidence="2">The sequence shown here is derived from an EMBL/GenBank/DDBJ whole genome shotgun (WGS) entry which is preliminary data.</text>
</comment>
<accession>A0AB34HDJ8</accession>
<dbReference type="EMBL" id="JAIQCJ010001532">
    <property type="protein sequence ID" value="KAJ8789081.1"/>
    <property type="molecule type" value="Genomic_DNA"/>
</dbReference>
<evidence type="ECO:0000256" key="1">
    <source>
        <dbReference type="SAM" id="MobiDB-lite"/>
    </source>
</evidence>
<protein>
    <submittedName>
        <fullName evidence="2">Uncharacterized protein</fullName>
    </submittedName>
</protein>
<evidence type="ECO:0000313" key="2">
    <source>
        <dbReference type="EMBL" id="KAJ8789081.1"/>
    </source>
</evidence>
<keyword evidence="3" id="KW-1185">Reference proteome</keyword>
<dbReference type="AlphaFoldDB" id="A0AB34HDJ8"/>
<reference evidence="2 3" key="1">
    <citation type="submission" date="2022-11" db="EMBL/GenBank/DDBJ databases">
        <title>Whole genome sequence of Eschrichtius robustus ER-17-0199.</title>
        <authorList>
            <person name="Bruniche-Olsen A."/>
            <person name="Black A.N."/>
            <person name="Fields C.J."/>
            <person name="Walden K."/>
            <person name="Dewoody J.A."/>
        </authorList>
    </citation>
    <scope>NUCLEOTIDE SEQUENCE [LARGE SCALE GENOMIC DNA]</scope>
    <source>
        <strain evidence="2">ER-17-0199</strain>
        <tissue evidence="2">Blubber</tissue>
    </source>
</reference>
<proteinExistence type="predicted"/>
<gene>
    <name evidence="2" type="ORF">J1605_005004</name>
</gene>
<dbReference type="Proteomes" id="UP001159641">
    <property type="component" value="Unassembled WGS sequence"/>
</dbReference>
<feature type="region of interest" description="Disordered" evidence="1">
    <location>
        <begin position="39"/>
        <end position="74"/>
    </location>
</feature>
<evidence type="ECO:0000313" key="3">
    <source>
        <dbReference type="Proteomes" id="UP001159641"/>
    </source>
</evidence>
<sequence length="115" mass="13026">MSRKQLGLNSSTKVEFRVLQEIGKERKLQGLLMEREKEIRGEGRWDADASQCPDNQGPGTRSKEDPGAVLASPGTHHHLRISAQGNRYGCDRKVNHQHQRRVTLATELHLLPYFA</sequence>
<organism evidence="2 3">
    <name type="scientific">Eschrichtius robustus</name>
    <name type="common">California gray whale</name>
    <name type="synonym">Eschrichtius gibbosus</name>
    <dbReference type="NCBI Taxonomy" id="9764"/>
    <lineage>
        <taxon>Eukaryota</taxon>
        <taxon>Metazoa</taxon>
        <taxon>Chordata</taxon>
        <taxon>Craniata</taxon>
        <taxon>Vertebrata</taxon>
        <taxon>Euteleostomi</taxon>
        <taxon>Mammalia</taxon>
        <taxon>Eutheria</taxon>
        <taxon>Laurasiatheria</taxon>
        <taxon>Artiodactyla</taxon>
        <taxon>Whippomorpha</taxon>
        <taxon>Cetacea</taxon>
        <taxon>Mysticeti</taxon>
        <taxon>Eschrichtiidae</taxon>
        <taxon>Eschrichtius</taxon>
    </lineage>
</organism>